<dbReference type="Proteomes" id="UP000831536">
    <property type="component" value="Segment"/>
</dbReference>
<reference evidence="1" key="1">
    <citation type="journal article" date="2022" name="J. Appl. Microbiol.">
        <title>Bacteriophage-Antibiotic Combinations Against Multidrug-Resistant Pseudomonas aeruginosa.</title>
        <authorList>
            <person name="Holger D."/>
            <person name="Lev K.L."/>
            <person name="Kebriaei R."/>
            <person name="Morrisette T."/>
            <person name="Shah R."/>
            <person name="Alexander J."/>
            <person name="Lehman S.M."/>
            <person name="Rybak M.J."/>
        </authorList>
    </citation>
    <scope>NUCLEOTIDE SEQUENCE</scope>
</reference>
<sequence length="75" mass="8097">MVNMVVERTLGNKKPQANTLVELIDDGGSAFIVLMTSNVKSDGTFEGVALSTAQVSDQFEMDQFRVMSGQVVLSN</sequence>
<protein>
    <submittedName>
        <fullName evidence="1">Uncharacterized protein</fullName>
    </submittedName>
</protein>
<organism evidence="1 2">
    <name type="scientific">Pseudomonas phage EM</name>
    <dbReference type="NCBI Taxonomy" id="2936914"/>
    <lineage>
        <taxon>Viruses</taxon>
        <taxon>Duplodnaviria</taxon>
        <taxon>Heunggongvirae</taxon>
        <taxon>Uroviricota</taxon>
        <taxon>Caudoviricetes</taxon>
        <taxon>Vandenendeviridae</taxon>
        <taxon>Skurskavirinae</taxon>
        <taxon>Baldwinvirus</taxon>
        <taxon>Baldwinvirus EM</taxon>
    </lineage>
</organism>
<keyword evidence="2" id="KW-1185">Reference proteome</keyword>
<accession>A0AAE9HGE0</accession>
<gene>
    <name evidence="1" type="ORF">EM_033</name>
</gene>
<name>A0AAE9HGE0_9CAUD</name>
<dbReference type="EMBL" id="ON169972">
    <property type="protein sequence ID" value="UPW35835.1"/>
    <property type="molecule type" value="Genomic_DNA"/>
</dbReference>
<evidence type="ECO:0000313" key="2">
    <source>
        <dbReference type="Proteomes" id="UP000831536"/>
    </source>
</evidence>
<evidence type="ECO:0000313" key="1">
    <source>
        <dbReference type="EMBL" id="UPW35835.1"/>
    </source>
</evidence>
<proteinExistence type="predicted"/>